<protein>
    <submittedName>
        <fullName evidence="2">Uncharacterized protein</fullName>
    </submittedName>
</protein>
<feature type="region of interest" description="Disordered" evidence="1">
    <location>
        <begin position="163"/>
        <end position="185"/>
    </location>
</feature>
<evidence type="ECO:0000313" key="3">
    <source>
        <dbReference type="Proteomes" id="UP001224890"/>
    </source>
</evidence>
<proteinExistence type="predicted"/>
<organism evidence="2 3">
    <name type="scientific">Colletotrichum godetiae</name>
    <dbReference type="NCBI Taxonomy" id="1209918"/>
    <lineage>
        <taxon>Eukaryota</taxon>
        <taxon>Fungi</taxon>
        <taxon>Dikarya</taxon>
        <taxon>Ascomycota</taxon>
        <taxon>Pezizomycotina</taxon>
        <taxon>Sordariomycetes</taxon>
        <taxon>Hypocreomycetidae</taxon>
        <taxon>Glomerellales</taxon>
        <taxon>Glomerellaceae</taxon>
        <taxon>Colletotrichum</taxon>
        <taxon>Colletotrichum acutatum species complex</taxon>
    </lineage>
</organism>
<comment type="caution">
    <text evidence="2">The sequence shown here is derived from an EMBL/GenBank/DDBJ whole genome shotgun (WGS) entry which is preliminary data.</text>
</comment>
<dbReference type="Proteomes" id="UP001224890">
    <property type="component" value="Unassembled WGS sequence"/>
</dbReference>
<keyword evidence="3" id="KW-1185">Reference proteome</keyword>
<evidence type="ECO:0000256" key="1">
    <source>
        <dbReference type="SAM" id="MobiDB-lite"/>
    </source>
</evidence>
<feature type="compositionally biased region" description="Basic and acidic residues" evidence="1">
    <location>
        <begin position="37"/>
        <end position="58"/>
    </location>
</feature>
<accession>A0AAJ0AW28</accession>
<feature type="compositionally biased region" description="Polar residues" evidence="1">
    <location>
        <begin position="22"/>
        <end position="31"/>
    </location>
</feature>
<dbReference type="RefSeq" id="XP_060435141.1">
    <property type="nucleotide sequence ID" value="XM_060566368.1"/>
</dbReference>
<feature type="region of interest" description="Disordered" evidence="1">
    <location>
        <begin position="87"/>
        <end position="137"/>
    </location>
</feature>
<gene>
    <name evidence="2" type="ORF">BDP55DRAFT_265128</name>
</gene>
<dbReference type="EMBL" id="JAHMHR010000004">
    <property type="protein sequence ID" value="KAK1691446.1"/>
    <property type="molecule type" value="Genomic_DNA"/>
</dbReference>
<name>A0AAJ0AW28_9PEZI</name>
<evidence type="ECO:0000313" key="2">
    <source>
        <dbReference type="EMBL" id="KAK1691446.1"/>
    </source>
</evidence>
<feature type="compositionally biased region" description="Basic and acidic residues" evidence="1">
    <location>
        <begin position="109"/>
        <end position="122"/>
    </location>
</feature>
<feature type="compositionally biased region" description="Polar residues" evidence="1">
    <location>
        <begin position="91"/>
        <end position="103"/>
    </location>
</feature>
<sequence length="345" mass="38949">MESDDEEVQTGRQTPKEGLINENVQSSSDNAVNAVDTEYHSSENENTYENHGHSENAAEMHTVNVQCENDKDRRSLDNVVEAKTQKPCNCHTPTETAAKSVTGQKHKKDTVEDTAETKKSEEADGTQGTGKIHNGNIQHGRSLQQSRAALRSLPFHQGFVEVRANNDGSDSDDQHDTRPQRVDNLSSWAKSVVSETMPEDVDDRSQSRLEWLRQKREDGEENPYLDQVMSMVGLENVKAHFLAVKARVRESQVDDPCLTRFRLAKLRLHLVLYGKDGTGKPPCREGENVPLTILYRQEIHSLTLRTVSLFYRSCTWAEIFRDTQSQENHITQPPDSCFLGRECTG</sequence>
<reference evidence="2" key="1">
    <citation type="submission" date="2021-06" db="EMBL/GenBank/DDBJ databases">
        <title>Comparative genomics, transcriptomics and evolutionary studies reveal genomic signatures of adaptation to plant cell wall in hemibiotrophic fungi.</title>
        <authorList>
            <consortium name="DOE Joint Genome Institute"/>
            <person name="Baroncelli R."/>
            <person name="Diaz J.F."/>
            <person name="Benocci T."/>
            <person name="Peng M."/>
            <person name="Battaglia E."/>
            <person name="Haridas S."/>
            <person name="Andreopoulos W."/>
            <person name="Labutti K."/>
            <person name="Pangilinan J."/>
            <person name="Floch G.L."/>
            <person name="Makela M.R."/>
            <person name="Henrissat B."/>
            <person name="Grigoriev I.V."/>
            <person name="Crouch J.A."/>
            <person name="De Vries R.P."/>
            <person name="Sukno S.A."/>
            <person name="Thon M.R."/>
        </authorList>
    </citation>
    <scope>NUCLEOTIDE SEQUENCE</scope>
    <source>
        <strain evidence="2">CBS 193.32</strain>
    </source>
</reference>
<feature type="compositionally biased region" description="Basic and acidic residues" evidence="1">
    <location>
        <begin position="172"/>
        <end position="181"/>
    </location>
</feature>
<feature type="region of interest" description="Disordered" evidence="1">
    <location>
        <begin position="1"/>
        <end position="62"/>
    </location>
</feature>
<dbReference type="GeneID" id="85450894"/>
<dbReference type="AlphaFoldDB" id="A0AAJ0AW28"/>